<dbReference type="Gene3D" id="3.40.50.620">
    <property type="entry name" value="HUPs"/>
    <property type="match status" value="1"/>
</dbReference>
<reference evidence="2" key="1">
    <citation type="submission" date="2022-04" db="EMBL/GenBank/DDBJ databases">
        <title>Lysobacter sp. CAU 1642 isolated from sea sand.</title>
        <authorList>
            <person name="Kim W."/>
        </authorList>
    </citation>
    <scope>NUCLEOTIDE SEQUENCE</scope>
    <source>
        <strain evidence="2">CAU 1642</strain>
    </source>
</reference>
<protein>
    <submittedName>
        <fullName evidence="2">ATP-binding protein</fullName>
    </submittedName>
</protein>
<accession>A0ABT0GFW1</accession>
<comment type="caution">
    <text evidence="2">The sequence shown here is derived from an EMBL/GenBank/DDBJ whole genome shotgun (WGS) entry which is preliminary data.</text>
</comment>
<dbReference type="RefSeq" id="WP_248205664.1">
    <property type="nucleotide sequence ID" value="NZ_JALNMH010000003.1"/>
</dbReference>
<evidence type="ECO:0000313" key="2">
    <source>
        <dbReference type="EMBL" id="MCK7592932.1"/>
    </source>
</evidence>
<keyword evidence="2" id="KW-0067">ATP-binding</keyword>
<dbReference type="Gene3D" id="3.90.1490.10">
    <property type="entry name" value="putative n-type atp pyrophosphatase, domain 2"/>
    <property type="match status" value="1"/>
</dbReference>
<keyword evidence="3" id="KW-1185">Reference proteome</keyword>
<evidence type="ECO:0000313" key="3">
    <source>
        <dbReference type="Proteomes" id="UP001431449"/>
    </source>
</evidence>
<dbReference type="Pfam" id="PF01902">
    <property type="entry name" value="Diphthami_syn_2"/>
    <property type="match status" value="1"/>
</dbReference>
<dbReference type="InterPro" id="IPR014729">
    <property type="entry name" value="Rossmann-like_a/b/a_fold"/>
</dbReference>
<gene>
    <name evidence="2" type="ORF">M0G41_04520</name>
</gene>
<organism evidence="2 3">
    <name type="scientific">Pseudomarimonas salicorniae</name>
    <dbReference type="NCBI Taxonomy" id="2933270"/>
    <lineage>
        <taxon>Bacteria</taxon>
        <taxon>Pseudomonadati</taxon>
        <taxon>Pseudomonadota</taxon>
        <taxon>Gammaproteobacteria</taxon>
        <taxon>Lysobacterales</taxon>
        <taxon>Lysobacteraceae</taxon>
        <taxon>Pseudomarimonas</taxon>
    </lineage>
</organism>
<dbReference type="InterPro" id="IPR002761">
    <property type="entry name" value="Diphthami_syn_dom"/>
</dbReference>
<evidence type="ECO:0000259" key="1">
    <source>
        <dbReference type="Pfam" id="PF01902"/>
    </source>
</evidence>
<dbReference type="GO" id="GO:0005524">
    <property type="term" value="F:ATP binding"/>
    <property type="evidence" value="ECO:0007669"/>
    <property type="project" value="UniProtKB-KW"/>
</dbReference>
<sequence length="226" mass="25209">MHVKQPILLAWSGGKDAAWTLERLRSDPRWHVAALLCTFDPDRAISSRQGVALDVLRAQARAARLPLRLMPLATGASNNAYRAAFSDALESAQLLAPGLTDIAFGDVHLSDIRDWREQLCRSLGFTAHFPLFGSEPEALAREMIDGGLRGWLCQVDSRQLDPGFLGRDFDHDLLDALPAGVDRCGERGEFHTVVTHGPMFDEPLTVRRGERWVEDERFHLMATLLD</sequence>
<dbReference type="SUPFAM" id="SSF52402">
    <property type="entry name" value="Adenine nucleotide alpha hydrolases-like"/>
    <property type="match status" value="1"/>
</dbReference>
<keyword evidence="2" id="KW-0547">Nucleotide-binding</keyword>
<name>A0ABT0GFW1_9GAMM</name>
<dbReference type="Proteomes" id="UP001431449">
    <property type="component" value="Unassembled WGS sequence"/>
</dbReference>
<dbReference type="EMBL" id="JALNMH010000003">
    <property type="protein sequence ID" value="MCK7592932.1"/>
    <property type="molecule type" value="Genomic_DNA"/>
</dbReference>
<proteinExistence type="predicted"/>
<feature type="domain" description="Diphthamide synthase" evidence="1">
    <location>
        <begin position="10"/>
        <end position="220"/>
    </location>
</feature>